<evidence type="ECO:0000313" key="2">
    <source>
        <dbReference type="EMBL" id="CAD9484150.1"/>
    </source>
</evidence>
<organism evidence="2">
    <name type="scientific">Helicotheca tamesis</name>
    <dbReference type="NCBI Taxonomy" id="374047"/>
    <lineage>
        <taxon>Eukaryota</taxon>
        <taxon>Sar</taxon>
        <taxon>Stramenopiles</taxon>
        <taxon>Ochrophyta</taxon>
        <taxon>Bacillariophyta</taxon>
        <taxon>Mediophyceae</taxon>
        <taxon>Lithodesmiophycidae</taxon>
        <taxon>Lithodesmiales</taxon>
        <taxon>Lithodesmiaceae</taxon>
        <taxon>Helicotheca</taxon>
    </lineage>
</organism>
<sequence>MLSNDINQKMQLVPELRSPHARYPLNRSHWIKTTQEPRTPKKDGDELTFIARPKPPKGQTNEVKLGYVWGPGPRGFGYYHLLTQASYTALAARLHSETAPSVTCCFGKSKEDNVNLQDLQYVYQIVVYPRSRSPVPKDSYAYEHSVQEGRAAFVPTEDKQWSEVIDPIKQGKVKA</sequence>
<name>A0A6U0FT60_9STRA</name>
<protein>
    <submittedName>
        <fullName evidence="2">Uncharacterized protein</fullName>
    </submittedName>
</protein>
<dbReference type="EMBL" id="HBGV01006992">
    <property type="protein sequence ID" value="CAD9484135.1"/>
    <property type="molecule type" value="Transcribed_RNA"/>
</dbReference>
<proteinExistence type="predicted"/>
<dbReference type="EMBL" id="HBGV01007004">
    <property type="protein sequence ID" value="CAD9484150.1"/>
    <property type="molecule type" value="Transcribed_RNA"/>
</dbReference>
<accession>A0A6U0FT60</accession>
<gene>
    <name evidence="1" type="ORF">HTAM1171_LOCUS4273</name>
    <name evidence="2" type="ORF">HTAM1171_LOCUS4276</name>
</gene>
<reference evidence="2" key="1">
    <citation type="submission" date="2021-01" db="EMBL/GenBank/DDBJ databases">
        <authorList>
            <person name="Corre E."/>
            <person name="Pelletier E."/>
            <person name="Niang G."/>
            <person name="Scheremetjew M."/>
            <person name="Finn R."/>
            <person name="Kale V."/>
            <person name="Holt S."/>
            <person name="Cochrane G."/>
            <person name="Meng A."/>
            <person name="Brown T."/>
            <person name="Cohen L."/>
        </authorList>
    </citation>
    <scope>NUCLEOTIDE SEQUENCE</scope>
    <source>
        <strain evidence="2">CCMP826</strain>
    </source>
</reference>
<evidence type="ECO:0000313" key="1">
    <source>
        <dbReference type="EMBL" id="CAD9484135.1"/>
    </source>
</evidence>
<dbReference type="AlphaFoldDB" id="A0A6U0FT60"/>